<dbReference type="AlphaFoldDB" id="A0A445J044"/>
<evidence type="ECO:0000313" key="2">
    <source>
        <dbReference type="Proteomes" id="UP000289340"/>
    </source>
</evidence>
<dbReference type="EMBL" id="QZWG01000009">
    <property type="protein sequence ID" value="RZB91746.1"/>
    <property type="molecule type" value="Genomic_DNA"/>
</dbReference>
<keyword evidence="2" id="KW-1185">Reference proteome</keyword>
<sequence>MVGMNSIHKGLHRALYDSSSRLTFPKEMIEVLQRANFDHNPLLLHYYGFPQSRGERPFRFIIAWCTHGDYQHVVCNAWHIYVDHVLTSLDHVMGDFIIFNKDTFGSIYRCKRELQVRIKGLECFLEFVDYVRYWNLYQELSREYDLVIFEEEYVVLRIMRALD</sequence>
<accession>A0A445J044</accession>
<gene>
    <name evidence="1" type="ORF">D0Y65_023936</name>
</gene>
<name>A0A445J044_GLYSO</name>
<reference evidence="1 2" key="1">
    <citation type="submission" date="2018-09" db="EMBL/GenBank/DDBJ databases">
        <title>A high-quality reference genome of wild soybean provides a powerful tool to mine soybean genomes.</title>
        <authorList>
            <person name="Xie M."/>
            <person name="Chung C.Y.L."/>
            <person name="Li M.-W."/>
            <person name="Wong F.-L."/>
            <person name="Chan T.-F."/>
            <person name="Lam H.-M."/>
        </authorList>
    </citation>
    <scope>NUCLEOTIDE SEQUENCE [LARGE SCALE GENOMIC DNA]</scope>
    <source>
        <strain evidence="2">cv. W05</strain>
        <tissue evidence="1">Hypocotyl of etiolated seedlings</tissue>
    </source>
</reference>
<evidence type="ECO:0000313" key="1">
    <source>
        <dbReference type="EMBL" id="RZB91746.1"/>
    </source>
</evidence>
<comment type="caution">
    <text evidence="1">The sequence shown here is derived from an EMBL/GenBank/DDBJ whole genome shotgun (WGS) entry which is preliminary data.</text>
</comment>
<proteinExistence type="predicted"/>
<protein>
    <submittedName>
        <fullName evidence="1">Uncharacterized protein</fullName>
    </submittedName>
</protein>
<dbReference type="Proteomes" id="UP000289340">
    <property type="component" value="Chromosome 9"/>
</dbReference>
<organism evidence="1 2">
    <name type="scientific">Glycine soja</name>
    <name type="common">Wild soybean</name>
    <dbReference type="NCBI Taxonomy" id="3848"/>
    <lineage>
        <taxon>Eukaryota</taxon>
        <taxon>Viridiplantae</taxon>
        <taxon>Streptophyta</taxon>
        <taxon>Embryophyta</taxon>
        <taxon>Tracheophyta</taxon>
        <taxon>Spermatophyta</taxon>
        <taxon>Magnoliopsida</taxon>
        <taxon>eudicotyledons</taxon>
        <taxon>Gunneridae</taxon>
        <taxon>Pentapetalae</taxon>
        <taxon>rosids</taxon>
        <taxon>fabids</taxon>
        <taxon>Fabales</taxon>
        <taxon>Fabaceae</taxon>
        <taxon>Papilionoideae</taxon>
        <taxon>50 kb inversion clade</taxon>
        <taxon>NPAAA clade</taxon>
        <taxon>indigoferoid/millettioid clade</taxon>
        <taxon>Phaseoleae</taxon>
        <taxon>Glycine</taxon>
        <taxon>Glycine subgen. Soja</taxon>
    </lineage>
</organism>